<evidence type="ECO:0000313" key="2">
    <source>
        <dbReference type="EMBL" id="KAK9161356.1"/>
    </source>
</evidence>
<comment type="caution">
    <text evidence="2">The sequence shown here is derived from an EMBL/GenBank/DDBJ whole genome shotgun (WGS) entry which is preliminary data.</text>
</comment>
<dbReference type="EMBL" id="JBBNAF010000003">
    <property type="protein sequence ID" value="KAK9161356.1"/>
    <property type="molecule type" value="Genomic_DNA"/>
</dbReference>
<protein>
    <submittedName>
        <fullName evidence="2">Uncharacterized protein</fullName>
    </submittedName>
</protein>
<evidence type="ECO:0000256" key="1">
    <source>
        <dbReference type="SAM" id="MobiDB-lite"/>
    </source>
</evidence>
<reference evidence="2 3" key="1">
    <citation type="submission" date="2024-01" db="EMBL/GenBank/DDBJ databases">
        <title>Genome assemblies of Stephania.</title>
        <authorList>
            <person name="Yang L."/>
        </authorList>
    </citation>
    <scope>NUCLEOTIDE SEQUENCE [LARGE SCALE GENOMIC DNA]</scope>
    <source>
        <strain evidence="2">YNDBR</strain>
        <tissue evidence="2">Leaf</tissue>
    </source>
</reference>
<name>A0AAP0KZ67_9MAGN</name>
<organism evidence="2 3">
    <name type="scientific">Stephania yunnanensis</name>
    <dbReference type="NCBI Taxonomy" id="152371"/>
    <lineage>
        <taxon>Eukaryota</taxon>
        <taxon>Viridiplantae</taxon>
        <taxon>Streptophyta</taxon>
        <taxon>Embryophyta</taxon>
        <taxon>Tracheophyta</taxon>
        <taxon>Spermatophyta</taxon>
        <taxon>Magnoliopsida</taxon>
        <taxon>Ranunculales</taxon>
        <taxon>Menispermaceae</taxon>
        <taxon>Menispermoideae</taxon>
        <taxon>Cissampelideae</taxon>
        <taxon>Stephania</taxon>
    </lineage>
</organism>
<sequence>MNKKGEGREERMRFGFLGEEEGADDGDGEGYGSLLLSKTGGLPLGLQELEIWDLVEATEAKVFFIVGEKKNFLLIDWHHKLVGSFNFSSPHCISSELVDLIVKAARGFVCKHTL</sequence>
<accession>A0AAP0KZ67</accession>
<dbReference type="Proteomes" id="UP001420932">
    <property type="component" value="Unassembled WGS sequence"/>
</dbReference>
<evidence type="ECO:0000313" key="3">
    <source>
        <dbReference type="Proteomes" id="UP001420932"/>
    </source>
</evidence>
<keyword evidence="3" id="KW-1185">Reference proteome</keyword>
<proteinExistence type="predicted"/>
<feature type="compositionally biased region" description="Basic and acidic residues" evidence="1">
    <location>
        <begin position="1"/>
        <end position="13"/>
    </location>
</feature>
<gene>
    <name evidence="2" type="ORF">Syun_007697</name>
</gene>
<feature type="region of interest" description="Disordered" evidence="1">
    <location>
        <begin position="1"/>
        <end position="26"/>
    </location>
</feature>
<dbReference type="AlphaFoldDB" id="A0AAP0KZ67"/>